<evidence type="ECO:0000313" key="4">
    <source>
        <dbReference type="Proteomes" id="UP000838412"/>
    </source>
</evidence>
<dbReference type="Proteomes" id="UP000838412">
    <property type="component" value="Chromosome 5"/>
</dbReference>
<proteinExistence type="predicted"/>
<dbReference type="OrthoDB" id="10055964at2759"/>
<feature type="chain" id="PRO_5035466915" evidence="2">
    <location>
        <begin position="28"/>
        <end position="150"/>
    </location>
</feature>
<keyword evidence="1" id="KW-1133">Transmembrane helix</keyword>
<protein>
    <submittedName>
        <fullName evidence="3">Hypp3118 protein</fullName>
    </submittedName>
</protein>
<keyword evidence="1" id="KW-0472">Membrane</keyword>
<sequence length="150" mass="15944">MKPTVLVLALSAVVLKVLVLSPSGGQAQTTEVTVTDVDGFQVVTATPIPGSFTTLKCAEACLNATSCLAFQGGISPSTTACNLYKTDESDRSGDYLYFKIPTKVTYDSGVIPGLIGFFVGFVTCVVVFVVRCVVQKVRGCKDDVKFFFCC</sequence>
<evidence type="ECO:0000256" key="2">
    <source>
        <dbReference type="SAM" id="SignalP"/>
    </source>
</evidence>
<keyword evidence="1" id="KW-0812">Transmembrane</keyword>
<gene>
    <name evidence="3" type="primary">Hypp3118</name>
    <name evidence="3" type="ORF">BLAG_LOCUS19191</name>
</gene>
<name>A0A8J9ZYB7_BRALA</name>
<reference evidence="3" key="1">
    <citation type="submission" date="2022-01" db="EMBL/GenBank/DDBJ databases">
        <authorList>
            <person name="Braso-Vives M."/>
        </authorList>
    </citation>
    <scope>NUCLEOTIDE SEQUENCE</scope>
</reference>
<keyword evidence="2" id="KW-0732">Signal</keyword>
<organism evidence="3 4">
    <name type="scientific">Branchiostoma lanceolatum</name>
    <name type="common">Common lancelet</name>
    <name type="synonym">Amphioxus lanceolatum</name>
    <dbReference type="NCBI Taxonomy" id="7740"/>
    <lineage>
        <taxon>Eukaryota</taxon>
        <taxon>Metazoa</taxon>
        <taxon>Chordata</taxon>
        <taxon>Cephalochordata</taxon>
        <taxon>Leptocardii</taxon>
        <taxon>Amphioxiformes</taxon>
        <taxon>Branchiostomatidae</taxon>
        <taxon>Branchiostoma</taxon>
    </lineage>
</organism>
<dbReference type="AlphaFoldDB" id="A0A8J9ZYB7"/>
<evidence type="ECO:0000256" key="1">
    <source>
        <dbReference type="SAM" id="Phobius"/>
    </source>
</evidence>
<accession>A0A8J9ZYB7</accession>
<feature type="transmembrane region" description="Helical" evidence="1">
    <location>
        <begin position="110"/>
        <end position="134"/>
    </location>
</feature>
<feature type="signal peptide" evidence="2">
    <location>
        <begin position="1"/>
        <end position="27"/>
    </location>
</feature>
<evidence type="ECO:0000313" key="3">
    <source>
        <dbReference type="EMBL" id="CAH1265117.1"/>
    </source>
</evidence>
<dbReference type="EMBL" id="OV696690">
    <property type="protein sequence ID" value="CAH1265117.1"/>
    <property type="molecule type" value="Genomic_DNA"/>
</dbReference>
<keyword evidence="4" id="KW-1185">Reference proteome</keyword>